<keyword evidence="3" id="KW-1185">Reference proteome</keyword>
<dbReference type="EMBL" id="CP009574">
    <property type="protein sequence ID" value="AIT09455.1"/>
    <property type="molecule type" value="Genomic_DNA"/>
</dbReference>
<evidence type="ECO:0008006" key="4">
    <source>
        <dbReference type="Google" id="ProtNLM"/>
    </source>
</evidence>
<evidence type="ECO:0000313" key="3">
    <source>
        <dbReference type="Proteomes" id="UP000029672"/>
    </source>
</evidence>
<evidence type="ECO:0000313" key="2">
    <source>
        <dbReference type="EMBL" id="AIT09455.1"/>
    </source>
</evidence>
<dbReference type="STRING" id="1547445.LO80_05395"/>
<dbReference type="Proteomes" id="UP000029672">
    <property type="component" value="Chromosome"/>
</dbReference>
<proteinExistence type="predicted"/>
<evidence type="ECO:0000256" key="1">
    <source>
        <dbReference type="SAM" id="SignalP"/>
    </source>
</evidence>
<dbReference type="PROSITE" id="PS51257">
    <property type="entry name" value="PROKAR_LIPOPROTEIN"/>
    <property type="match status" value="1"/>
</dbReference>
<feature type="chain" id="PRO_5001930214" description="Lipoprotein" evidence="1">
    <location>
        <begin position="29"/>
        <end position="148"/>
    </location>
</feature>
<dbReference type="HOGENOM" id="CLU_1756132_0_0_6"/>
<dbReference type="KEGG" id="frf:LO80_05395"/>
<reference evidence="2 3" key="1">
    <citation type="submission" date="2014-10" db="EMBL/GenBank/DDBJ databases">
        <title>Whole genome sequence of Francisella endociliophora strain FSC1006, isolated from a laboratory culture of the marine ciliate Euplotes raikovi.</title>
        <authorList>
            <person name="Granberg M."/>
            <person name="Backman S."/>
            <person name="Lundmark E."/>
            <person name="Nilsson E."/>
            <person name="Karlsson E."/>
            <person name="Thelaus J."/>
            <person name="Ohrman C."/>
            <person name="Larkeryd A."/>
            <person name="Stenberg P."/>
        </authorList>
    </citation>
    <scope>NUCLEOTIDE SEQUENCE [LARGE SCALE GENOMIC DNA]</scope>
    <source>
        <strain evidence="2 3">FSC1006</strain>
    </source>
</reference>
<keyword evidence="1" id="KW-0732">Signal</keyword>
<gene>
    <name evidence="2" type="ORF">LO80_05395</name>
</gene>
<accession>A0A097EPG3</accession>
<feature type="signal peptide" evidence="1">
    <location>
        <begin position="1"/>
        <end position="28"/>
    </location>
</feature>
<protein>
    <recommendedName>
        <fullName evidence="4">Lipoprotein</fullName>
    </recommendedName>
</protein>
<name>A0A097EPG3_9GAMM</name>
<organism evidence="2 3">
    <name type="scientific">Candidatus Francisella endociliophora</name>
    <dbReference type="NCBI Taxonomy" id="653937"/>
    <lineage>
        <taxon>Bacteria</taxon>
        <taxon>Pseudomonadati</taxon>
        <taxon>Pseudomonadota</taxon>
        <taxon>Gammaproteobacteria</taxon>
        <taxon>Thiotrichales</taxon>
        <taxon>Francisellaceae</taxon>
        <taxon>Francisella</taxon>
    </lineage>
</organism>
<dbReference type="AlphaFoldDB" id="A0A097EPG3"/>
<dbReference type="RefSeq" id="WP_040009248.1">
    <property type="nucleotide sequence ID" value="NZ_CP009574.1"/>
</dbReference>
<sequence>MKKALKTISILAATVALGVALSSCTDDATARDSITLTGTYNGTGSGTQGGWSWNITSSKATITCPSGTFIPNAIRNNPPVAGDMTEYTYGGDTATGSALDLDTSTSPVSVIGAIPIPLVSGETADITNGPSIVDMVCVPAASVDNFTA</sequence>